<dbReference type="InterPro" id="IPR029069">
    <property type="entry name" value="HotDog_dom_sf"/>
</dbReference>
<evidence type="ECO:0000313" key="5">
    <source>
        <dbReference type="EMBL" id="TCW23858.1"/>
    </source>
</evidence>
<reference evidence="5 6" key="1">
    <citation type="submission" date="2019-03" db="EMBL/GenBank/DDBJ databases">
        <title>Root nodule microbial communities of legume samples collected from USA, Mexico and Botswana.</title>
        <authorList>
            <person name="Hirsch A."/>
        </authorList>
    </citation>
    <scope>NUCLEOTIDE SEQUENCE [LARGE SCALE GENOMIC DNA]</scope>
    <source>
        <strain evidence="5 6">55</strain>
    </source>
</reference>
<evidence type="ECO:0000256" key="1">
    <source>
        <dbReference type="ARBA" id="ARBA00008324"/>
    </source>
</evidence>
<dbReference type="PANTHER" id="PTHR21660:SF1">
    <property type="entry name" value="ACYL-COENZYME A THIOESTERASE 13"/>
    <property type="match status" value="1"/>
</dbReference>
<dbReference type="GO" id="GO:0047617">
    <property type="term" value="F:fatty acyl-CoA hydrolase activity"/>
    <property type="evidence" value="ECO:0007669"/>
    <property type="project" value="InterPro"/>
</dbReference>
<evidence type="ECO:0000256" key="2">
    <source>
        <dbReference type="ARBA" id="ARBA00022801"/>
    </source>
</evidence>
<dbReference type="CDD" id="cd03443">
    <property type="entry name" value="PaaI_thioesterase"/>
    <property type="match status" value="1"/>
</dbReference>
<dbReference type="Pfam" id="PF03061">
    <property type="entry name" value="4HBT"/>
    <property type="match status" value="1"/>
</dbReference>
<dbReference type="PANTHER" id="PTHR21660">
    <property type="entry name" value="THIOESTERASE SUPERFAMILY MEMBER-RELATED"/>
    <property type="match status" value="1"/>
</dbReference>
<dbReference type="InterPro" id="IPR003736">
    <property type="entry name" value="PAAI_dom"/>
</dbReference>
<evidence type="ECO:0000256" key="3">
    <source>
        <dbReference type="SAM" id="MobiDB-lite"/>
    </source>
</evidence>
<dbReference type="NCBIfam" id="TIGR00369">
    <property type="entry name" value="unchar_dom_1"/>
    <property type="match status" value="1"/>
</dbReference>
<gene>
    <name evidence="5" type="ORF">EDD19_1098</name>
</gene>
<dbReference type="SUPFAM" id="SSF54637">
    <property type="entry name" value="Thioesterase/thiol ester dehydrase-isomerase"/>
    <property type="match status" value="1"/>
</dbReference>
<comment type="caution">
    <text evidence="5">The sequence shown here is derived from an EMBL/GenBank/DDBJ whole genome shotgun (WGS) entry which is preliminary data.</text>
</comment>
<dbReference type="EMBL" id="SMCX01000009">
    <property type="protein sequence ID" value="TCW23858.1"/>
    <property type="molecule type" value="Genomic_DNA"/>
</dbReference>
<protein>
    <submittedName>
        <fullName evidence="5">Uncharacterized protein (TIGR00369 family)</fullName>
    </submittedName>
</protein>
<dbReference type="InterPro" id="IPR006683">
    <property type="entry name" value="Thioestr_dom"/>
</dbReference>
<evidence type="ECO:0000313" key="6">
    <source>
        <dbReference type="Proteomes" id="UP000295805"/>
    </source>
</evidence>
<feature type="domain" description="Thioesterase" evidence="4">
    <location>
        <begin position="92"/>
        <end position="171"/>
    </location>
</feature>
<proteinExistence type="inferred from homology"/>
<evidence type="ECO:0000259" key="4">
    <source>
        <dbReference type="Pfam" id="PF03061"/>
    </source>
</evidence>
<keyword evidence="2" id="KW-0378">Hydrolase</keyword>
<dbReference type="Proteomes" id="UP000295805">
    <property type="component" value="Unassembled WGS sequence"/>
</dbReference>
<accession>A0A4R3ZU28</accession>
<feature type="region of interest" description="Disordered" evidence="3">
    <location>
        <begin position="1"/>
        <end position="26"/>
    </location>
</feature>
<dbReference type="InterPro" id="IPR039298">
    <property type="entry name" value="ACOT13"/>
</dbReference>
<sequence length="182" mass="19131">MSATAGRFGGVDHDAPFDSVDPVTRSRHYSWPPLPDAADRSPHAGLDALRAIIAGERHLSPGAYSLGVRLTAAEEGAVTMTAEPAEWALNNGGTVHGGIVSGWVDSALGYATATVVEPGTGYSTLDLTVRYIRALRLDKTPATIRAEVEHAGRSTCVVQVRVTDTDGRTCASASGVMMLFRP</sequence>
<comment type="similarity">
    <text evidence="1">Belongs to the thioesterase PaaI family.</text>
</comment>
<name>A0A4R3ZU28_9ACTN</name>
<dbReference type="RefSeq" id="WP_083324468.1">
    <property type="nucleotide sequence ID" value="NZ_JALXRP010000168.1"/>
</dbReference>
<organism evidence="5 6">
    <name type="scientific">Dietzia cinnamea</name>
    <dbReference type="NCBI Taxonomy" id="321318"/>
    <lineage>
        <taxon>Bacteria</taxon>
        <taxon>Bacillati</taxon>
        <taxon>Actinomycetota</taxon>
        <taxon>Actinomycetes</taxon>
        <taxon>Mycobacteriales</taxon>
        <taxon>Dietziaceae</taxon>
        <taxon>Dietzia</taxon>
    </lineage>
</organism>
<dbReference type="AlphaFoldDB" id="A0A4R3ZU28"/>
<dbReference type="Gene3D" id="3.10.129.10">
    <property type="entry name" value="Hotdog Thioesterase"/>
    <property type="match status" value="1"/>
</dbReference>